<evidence type="ECO:0000313" key="11">
    <source>
        <dbReference type="EMBL" id="QYS95561.1"/>
    </source>
</evidence>
<dbReference type="Proteomes" id="UP000826661">
    <property type="component" value="Chromosome II"/>
</dbReference>
<gene>
    <name evidence="11" type="ORF">H0G86_002848</name>
</gene>
<dbReference type="AlphaFoldDB" id="A0A8G0L4J8"/>
<dbReference type="GO" id="GO:0046872">
    <property type="term" value="F:metal ion binding"/>
    <property type="evidence" value="ECO:0007669"/>
    <property type="project" value="UniProtKB-KW"/>
</dbReference>
<dbReference type="EC" id="3.1.1.-" evidence="10"/>
<dbReference type="InterPro" id="IPR011118">
    <property type="entry name" value="Tannase/feruloyl_esterase"/>
</dbReference>
<evidence type="ECO:0000256" key="1">
    <source>
        <dbReference type="ARBA" id="ARBA00006249"/>
    </source>
</evidence>
<evidence type="ECO:0000256" key="2">
    <source>
        <dbReference type="ARBA" id="ARBA00022487"/>
    </source>
</evidence>
<dbReference type="PANTHER" id="PTHR33938">
    <property type="entry name" value="FERULOYL ESTERASE B-RELATED"/>
    <property type="match status" value="1"/>
</dbReference>
<sequence length="516" mass="56517">MKHTFFGTILPLLPMALGSSQLSFEQFCTSGLEGYAKTTNHGQFTITNVTYIPTGAISLSNLTPTNLTNTAAFCRVFASVPYPKDNHVAFEVWLPDKVNYNDRFISVGNGGFSSIIDEISLTNALNSGYACAGGNTGHLDSDNNGGSGAPGVYLPFLHDKEQVEAWIHNSIAMFTSAAKEIVEKVYERPPKYSYYQGCSTGGAQGFALAQFHPTLFDGIVAGSPGNWYSHLALSFLWNSVDNTSTSYLPQESLDLITQYVLDKCDTLDGVKDGVIENPLICDYDISNLECQNSHSSNCLTKQQIAQVKKIYQGPKNSHTGASLYPGFSVGSEKAWIQQESVLADAFAIPILQNRVFNNLSYDATTFDWNHDVKALDETVGILIDEITPDLSAFKAHGAKMVVTQAWADPYNAALWPIQHREQLQQAMSGNIDDWFGLFMVPGGGHCGSNPAYPQVPGTWHSLDTLVSWVEHGQKPTQMLSTQPADGTNRTRKLCLWPTVAHYKGGNPDDWTSYSCQ</sequence>
<keyword evidence="4" id="KW-0479">Metal-binding</keyword>
<dbReference type="SUPFAM" id="SSF53474">
    <property type="entry name" value="alpha/beta-Hydrolases"/>
    <property type="match status" value="1"/>
</dbReference>
<evidence type="ECO:0000256" key="9">
    <source>
        <dbReference type="ARBA" id="ARBA00034075"/>
    </source>
</evidence>
<feature type="chain" id="PRO_5034680381" description="Carboxylic ester hydrolase" evidence="10">
    <location>
        <begin position="19"/>
        <end position="516"/>
    </location>
</feature>
<keyword evidence="3" id="KW-0119">Carbohydrate metabolism</keyword>
<keyword evidence="5 10" id="KW-0732">Signal</keyword>
<dbReference type="Pfam" id="PF07519">
    <property type="entry name" value="Tannase"/>
    <property type="match status" value="1"/>
</dbReference>
<organism evidence="11 12">
    <name type="scientific">Trichoderma simmonsii</name>
    <dbReference type="NCBI Taxonomy" id="1491479"/>
    <lineage>
        <taxon>Eukaryota</taxon>
        <taxon>Fungi</taxon>
        <taxon>Dikarya</taxon>
        <taxon>Ascomycota</taxon>
        <taxon>Pezizomycotina</taxon>
        <taxon>Sordariomycetes</taxon>
        <taxon>Hypocreomycetidae</taxon>
        <taxon>Hypocreales</taxon>
        <taxon>Hypocreaceae</taxon>
        <taxon>Trichoderma</taxon>
    </lineage>
</organism>
<dbReference type="PANTHER" id="PTHR33938:SF15">
    <property type="entry name" value="FERULOYL ESTERASE B-RELATED"/>
    <property type="match status" value="1"/>
</dbReference>
<dbReference type="InterPro" id="IPR029058">
    <property type="entry name" value="AB_hydrolase_fold"/>
</dbReference>
<dbReference type="GO" id="GO:0030600">
    <property type="term" value="F:feruloyl esterase activity"/>
    <property type="evidence" value="ECO:0007669"/>
    <property type="project" value="UniProtKB-EC"/>
</dbReference>
<evidence type="ECO:0000313" key="12">
    <source>
        <dbReference type="Proteomes" id="UP000826661"/>
    </source>
</evidence>
<proteinExistence type="inferred from homology"/>
<comment type="similarity">
    <text evidence="1 10">Belongs to the tannase family.</text>
</comment>
<evidence type="ECO:0000256" key="7">
    <source>
        <dbReference type="ARBA" id="ARBA00022837"/>
    </source>
</evidence>
<keyword evidence="6 10" id="KW-0378">Hydrolase</keyword>
<name>A0A8G0L4J8_9HYPO</name>
<keyword evidence="2" id="KW-0719">Serine esterase</keyword>
<evidence type="ECO:0000256" key="3">
    <source>
        <dbReference type="ARBA" id="ARBA00022651"/>
    </source>
</evidence>
<evidence type="ECO:0000256" key="5">
    <source>
        <dbReference type="ARBA" id="ARBA00022729"/>
    </source>
</evidence>
<feature type="signal peptide" evidence="10">
    <location>
        <begin position="1"/>
        <end position="18"/>
    </location>
</feature>
<evidence type="ECO:0000256" key="8">
    <source>
        <dbReference type="ARBA" id="ARBA00023157"/>
    </source>
</evidence>
<evidence type="ECO:0000256" key="6">
    <source>
        <dbReference type="ARBA" id="ARBA00022801"/>
    </source>
</evidence>
<comment type="catalytic activity">
    <reaction evidence="9">
        <text>feruloyl-polysaccharide + H2O = ferulate + polysaccharide.</text>
        <dbReference type="EC" id="3.1.1.73"/>
    </reaction>
</comment>
<keyword evidence="7" id="KW-0106">Calcium</keyword>
<evidence type="ECO:0000256" key="10">
    <source>
        <dbReference type="RuleBase" id="RU361238"/>
    </source>
</evidence>
<keyword evidence="8" id="KW-1015">Disulfide bond</keyword>
<keyword evidence="3" id="KW-0858">Xylan degradation</keyword>
<keyword evidence="3" id="KW-0624">Polysaccharide degradation</keyword>
<accession>A0A8G0L4J8</accession>
<reference evidence="11 12" key="1">
    <citation type="journal article" date="2021" name="BMC Genomics">
        <title>Telomere-to-telomere genome assembly of asparaginase-producing Trichoderma simmonsii.</title>
        <authorList>
            <person name="Chung D."/>
            <person name="Kwon Y.M."/>
            <person name="Yang Y."/>
        </authorList>
    </citation>
    <scope>NUCLEOTIDE SEQUENCE [LARGE SCALE GENOMIC DNA]</scope>
    <source>
        <strain evidence="11 12">GH-Sj1</strain>
    </source>
</reference>
<dbReference type="GO" id="GO:0045493">
    <property type="term" value="P:xylan catabolic process"/>
    <property type="evidence" value="ECO:0007669"/>
    <property type="project" value="UniProtKB-KW"/>
</dbReference>
<protein>
    <recommendedName>
        <fullName evidence="10">Carboxylic ester hydrolase</fullName>
        <ecNumber evidence="10">3.1.1.-</ecNumber>
    </recommendedName>
</protein>
<keyword evidence="12" id="KW-1185">Reference proteome</keyword>
<evidence type="ECO:0000256" key="4">
    <source>
        <dbReference type="ARBA" id="ARBA00022723"/>
    </source>
</evidence>
<dbReference type="EMBL" id="CP075865">
    <property type="protein sequence ID" value="QYS95561.1"/>
    <property type="molecule type" value="Genomic_DNA"/>
</dbReference>